<accession>A0A9P6JJY7</accession>
<feature type="compositionally biased region" description="Basic residues" evidence="1">
    <location>
        <begin position="482"/>
        <end position="495"/>
    </location>
</feature>
<feature type="compositionally biased region" description="Polar residues" evidence="1">
    <location>
        <begin position="444"/>
        <end position="458"/>
    </location>
</feature>
<comment type="caution">
    <text evidence="3">The sequence shown here is derived from an EMBL/GenBank/DDBJ whole genome shotgun (WGS) entry which is preliminary data.</text>
</comment>
<evidence type="ECO:0000313" key="4">
    <source>
        <dbReference type="Proteomes" id="UP000807306"/>
    </source>
</evidence>
<evidence type="ECO:0000256" key="2">
    <source>
        <dbReference type="SAM" id="Phobius"/>
    </source>
</evidence>
<feature type="compositionally biased region" description="Basic residues" evidence="1">
    <location>
        <begin position="430"/>
        <end position="439"/>
    </location>
</feature>
<proteinExistence type="predicted"/>
<dbReference type="AlphaFoldDB" id="A0A9P6JJY7"/>
<name>A0A9P6JJY7_9AGAR</name>
<dbReference type="EMBL" id="MU157919">
    <property type="protein sequence ID" value="KAF9523370.1"/>
    <property type="molecule type" value="Genomic_DNA"/>
</dbReference>
<keyword evidence="4" id="KW-1185">Reference proteome</keyword>
<sequence>MNGCSMVDYSGGTAFVGLGALRPTALTLFQFAAFADPLGEITLQQVSFTTAVIGTGIVFAHYAGLLDNNAVSKVKLPALAQVQNITVADVEAAVGIHWMDLPAGYFPSKVDAHTDNGESCVLQSPFETGYSAAEKLKVKWLNYPAGYFPQNVPTYNDDGTFSQLESIFEPQIIFCTPDNAPPPPKWFVNYTELYSEFIPSKLDPFVDDEVPLGYTEHLVCPADSEKAERAFDLFRNPPTQVQFTPTTVQFTLDTPTGFNQILTIAITVLLTVTLGVMLFVIQAGQALVEDILEDKFVLETVNEEDSAQDILEEHKEHTNEAQRNDEEASDQEFVLEVVEQVKSPAELPIEEAVDSGDPNAEIAADFDNSLPIEAEEATIPTIKEVLKHIQAVEERYWSGEFGEVLNDKVPEEKVSGDVLEAKNPADPPPGRRRRRRRKNPAADDTQTANNLAEDSGSATIPIVSISAPASVSEDTSESGEVKKRRNRDSNRKRPPRGAAAAYRNA</sequence>
<evidence type="ECO:0000256" key="1">
    <source>
        <dbReference type="SAM" id="MobiDB-lite"/>
    </source>
</evidence>
<evidence type="ECO:0000313" key="3">
    <source>
        <dbReference type="EMBL" id="KAF9523370.1"/>
    </source>
</evidence>
<gene>
    <name evidence="3" type="ORF">CPB83DRAFT_951732</name>
</gene>
<organism evidence="3 4">
    <name type="scientific">Crepidotus variabilis</name>
    <dbReference type="NCBI Taxonomy" id="179855"/>
    <lineage>
        <taxon>Eukaryota</taxon>
        <taxon>Fungi</taxon>
        <taxon>Dikarya</taxon>
        <taxon>Basidiomycota</taxon>
        <taxon>Agaricomycotina</taxon>
        <taxon>Agaricomycetes</taxon>
        <taxon>Agaricomycetidae</taxon>
        <taxon>Agaricales</taxon>
        <taxon>Agaricineae</taxon>
        <taxon>Crepidotaceae</taxon>
        <taxon>Crepidotus</taxon>
    </lineage>
</organism>
<protein>
    <submittedName>
        <fullName evidence="3">Uncharacterized protein</fullName>
    </submittedName>
</protein>
<feature type="region of interest" description="Disordered" evidence="1">
    <location>
        <begin position="415"/>
        <end position="505"/>
    </location>
</feature>
<keyword evidence="2" id="KW-0812">Transmembrane</keyword>
<dbReference type="Proteomes" id="UP000807306">
    <property type="component" value="Unassembled WGS sequence"/>
</dbReference>
<keyword evidence="2" id="KW-0472">Membrane</keyword>
<feature type="transmembrane region" description="Helical" evidence="2">
    <location>
        <begin position="261"/>
        <end position="281"/>
    </location>
</feature>
<reference evidence="3" key="1">
    <citation type="submission" date="2020-11" db="EMBL/GenBank/DDBJ databases">
        <authorList>
            <consortium name="DOE Joint Genome Institute"/>
            <person name="Ahrendt S."/>
            <person name="Riley R."/>
            <person name="Andreopoulos W."/>
            <person name="Labutti K."/>
            <person name="Pangilinan J."/>
            <person name="Ruiz-Duenas F.J."/>
            <person name="Barrasa J.M."/>
            <person name="Sanchez-Garcia M."/>
            <person name="Camarero S."/>
            <person name="Miyauchi S."/>
            <person name="Serrano A."/>
            <person name="Linde D."/>
            <person name="Babiker R."/>
            <person name="Drula E."/>
            <person name="Ayuso-Fernandez I."/>
            <person name="Pacheco R."/>
            <person name="Padilla G."/>
            <person name="Ferreira P."/>
            <person name="Barriuso J."/>
            <person name="Kellner H."/>
            <person name="Castanera R."/>
            <person name="Alfaro M."/>
            <person name="Ramirez L."/>
            <person name="Pisabarro A.G."/>
            <person name="Kuo A."/>
            <person name="Tritt A."/>
            <person name="Lipzen A."/>
            <person name="He G."/>
            <person name="Yan M."/>
            <person name="Ng V."/>
            <person name="Cullen D."/>
            <person name="Martin F."/>
            <person name="Rosso M.-N."/>
            <person name="Henrissat B."/>
            <person name="Hibbett D."/>
            <person name="Martinez A.T."/>
            <person name="Grigoriev I.V."/>
        </authorList>
    </citation>
    <scope>NUCLEOTIDE SEQUENCE</scope>
    <source>
        <strain evidence="3">CBS 506.95</strain>
    </source>
</reference>
<keyword evidence="2" id="KW-1133">Transmembrane helix</keyword>